<dbReference type="Pfam" id="PF20420">
    <property type="entry name" value="DUF6702"/>
    <property type="match status" value="1"/>
</dbReference>
<dbReference type="OrthoDB" id="5735516at2"/>
<dbReference type="InterPro" id="IPR046525">
    <property type="entry name" value="DUF6702"/>
</dbReference>
<reference evidence="2" key="1">
    <citation type="submission" date="2016-11" db="EMBL/GenBank/DDBJ databases">
        <authorList>
            <person name="Varghese N."/>
            <person name="Submissions S."/>
        </authorList>
    </citation>
    <scope>NUCLEOTIDE SEQUENCE [LARGE SCALE GENOMIC DNA]</scope>
    <source>
        <strain evidence="2">DSM 17539</strain>
    </source>
</reference>
<evidence type="ECO:0000313" key="1">
    <source>
        <dbReference type="EMBL" id="SHF66961.1"/>
    </source>
</evidence>
<keyword evidence="2" id="KW-1185">Reference proteome</keyword>
<organism evidence="1 2">
    <name type="scientific">Arenibacter palladensis</name>
    <dbReference type="NCBI Taxonomy" id="237373"/>
    <lineage>
        <taxon>Bacteria</taxon>
        <taxon>Pseudomonadati</taxon>
        <taxon>Bacteroidota</taxon>
        <taxon>Flavobacteriia</taxon>
        <taxon>Flavobacteriales</taxon>
        <taxon>Flavobacteriaceae</taxon>
        <taxon>Arenibacter</taxon>
    </lineage>
</organism>
<dbReference type="EMBL" id="FQUX01000006">
    <property type="protein sequence ID" value="SHF66961.1"/>
    <property type="molecule type" value="Genomic_DNA"/>
</dbReference>
<name>A0A1M5DJ89_9FLAO</name>
<accession>A0A1M5DJ89</accession>
<dbReference type="Proteomes" id="UP000184406">
    <property type="component" value="Unassembled WGS sequence"/>
</dbReference>
<dbReference type="RefSeq" id="WP_072863447.1">
    <property type="nucleotide sequence ID" value="NZ_FQUX01000006.1"/>
</dbReference>
<dbReference type="AlphaFoldDB" id="A0A1M5DJ89"/>
<sequence>MQSIKKTLLILLLPLLAFTVAHKFYISVTSVEYSDKDRALQITTRVFIDDFDKVLQERYGIKGNLATKEESAMADTYVEKYLSTKFIVEINGKQVDFNFLGKEYDNDIMICYLEVPKIDISASTSIGVQNEVLMDIFEEQKNVVHFKLGNQKKSFVLIRENNKAMLNLN</sequence>
<proteinExistence type="predicted"/>
<protein>
    <recommendedName>
        <fullName evidence="3">Peptidase E</fullName>
    </recommendedName>
</protein>
<gene>
    <name evidence="1" type="ORF">SAMN03080594_106114</name>
</gene>
<evidence type="ECO:0008006" key="3">
    <source>
        <dbReference type="Google" id="ProtNLM"/>
    </source>
</evidence>
<evidence type="ECO:0000313" key="2">
    <source>
        <dbReference type="Proteomes" id="UP000184406"/>
    </source>
</evidence>